<dbReference type="GeneID" id="93795761"/>
<dbReference type="Proteomes" id="UP000000444">
    <property type="component" value="Chromosome"/>
</dbReference>
<feature type="signal peptide" evidence="1">
    <location>
        <begin position="1"/>
        <end position="27"/>
    </location>
</feature>
<sequence>MKKLLVTSSVAAAAFLATGVASHNADAAELNTTEQAKLVETALNNPAELNQHPLGVELRSSWNCSTTSSINF</sequence>
<evidence type="ECO:0000313" key="3">
    <source>
        <dbReference type="Proteomes" id="UP000000444"/>
    </source>
</evidence>
<keyword evidence="3" id="KW-1185">Reference proteome</keyword>
<dbReference type="AlphaFoldDB" id="B9DMG0"/>
<accession>B9DMG0</accession>
<gene>
    <name evidence="2" type="primary">sceE'</name>
    <name evidence="2" type="ordered locus">Sca_1597</name>
</gene>
<dbReference type="RefSeq" id="WP_015900843.1">
    <property type="nucleotide sequence ID" value="NC_012121.1"/>
</dbReference>
<feature type="chain" id="PRO_5002882730" evidence="1">
    <location>
        <begin position="28"/>
        <end position="72"/>
    </location>
</feature>
<evidence type="ECO:0000313" key="2">
    <source>
        <dbReference type="EMBL" id="CAL28503.1"/>
    </source>
</evidence>
<name>B9DMG0_STACT</name>
<keyword evidence="1" id="KW-0732">Signal</keyword>
<proteinExistence type="predicted"/>
<organism evidence="2 3">
    <name type="scientific">Staphylococcus carnosus (strain TM300)</name>
    <dbReference type="NCBI Taxonomy" id="396513"/>
    <lineage>
        <taxon>Bacteria</taxon>
        <taxon>Bacillati</taxon>
        <taxon>Bacillota</taxon>
        <taxon>Bacilli</taxon>
        <taxon>Bacillales</taxon>
        <taxon>Staphylococcaceae</taxon>
        <taxon>Staphylococcus</taxon>
    </lineage>
</organism>
<dbReference type="HOGENOM" id="CLU_2720391_0_0_9"/>
<evidence type="ECO:0000256" key="1">
    <source>
        <dbReference type="SAM" id="SignalP"/>
    </source>
</evidence>
<protein>
    <submittedName>
        <fullName evidence="2">Truncated SceE (Fragment 1)</fullName>
    </submittedName>
</protein>
<reference evidence="2 3" key="1">
    <citation type="journal article" date="2009" name="Appl. Environ. Microbiol.">
        <title>Genome analysis of the meat starter culture bacterium Staphylococcus carnosus TM300.</title>
        <authorList>
            <person name="Rosenstein R."/>
            <person name="Nerz C."/>
            <person name="Biswas L."/>
            <person name="Resch A."/>
            <person name="Raddatz G."/>
            <person name="Schuster S.C."/>
            <person name="Goetz F."/>
        </authorList>
    </citation>
    <scope>NUCLEOTIDE SEQUENCE [LARGE SCALE GENOMIC DNA]</scope>
    <source>
        <strain evidence="2 3">TM300</strain>
    </source>
</reference>
<dbReference type="EMBL" id="AM295250">
    <property type="protein sequence ID" value="CAL28503.1"/>
    <property type="molecule type" value="Genomic_DNA"/>
</dbReference>
<dbReference type="KEGG" id="sca:SCA_1597"/>